<name>A0A8J3Z8H8_9ACTN</name>
<feature type="region of interest" description="Disordered" evidence="1">
    <location>
        <begin position="188"/>
        <end position="230"/>
    </location>
</feature>
<accession>A0A8J3Z8H8</accession>
<evidence type="ECO:0000256" key="1">
    <source>
        <dbReference type="SAM" id="MobiDB-lite"/>
    </source>
</evidence>
<sequence>MGGVALTAAGSSGITTRAAVPLLETGTMDWLSPVSGFVGTVVGAGVSYFATRQAQANTVADARQARLQAKQDQAVTALAAAFGALHQHARHVPNDRERWTGNEEAAALRATCDTWNEQLQNHIAPARIAIGVIRDSHLRHRLDEAMKLLETWNSGLENAFHGRDRVWLLRGIIAHAVDCVGAWQREEPLPEPNHAFARARDSLATKEDEWEAEAEAREEERQRRAAAPGD</sequence>
<protein>
    <submittedName>
        <fullName evidence="2">Uncharacterized protein</fullName>
    </submittedName>
</protein>
<dbReference type="AlphaFoldDB" id="A0A8J3Z8H8"/>
<evidence type="ECO:0000313" key="2">
    <source>
        <dbReference type="EMBL" id="GIJ57156.1"/>
    </source>
</evidence>
<comment type="caution">
    <text evidence="2">The sequence shown here is derived from an EMBL/GenBank/DDBJ whole genome shotgun (WGS) entry which is preliminary data.</text>
</comment>
<feature type="compositionally biased region" description="Basic and acidic residues" evidence="1">
    <location>
        <begin position="198"/>
        <end position="207"/>
    </location>
</feature>
<dbReference type="RefSeq" id="WP_203996280.1">
    <property type="nucleotide sequence ID" value="NZ_BOPG01000029.1"/>
</dbReference>
<evidence type="ECO:0000313" key="3">
    <source>
        <dbReference type="Proteomes" id="UP000612585"/>
    </source>
</evidence>
<feature type="compositionally biased region" description="Basic and acidic residues" evidence="1">
    <location>
        <begin position="214"/>
        <end position="223"/>
    </location>
</feature>
<dbReference type="Proteomes" id="UP000612585">
    <property type="component" value="Unassembled WGS sequence"/>
</dbReference>
<keyword evidence="3" id="KW-1185">Reference proteome</keyword>
<reference evidence="2" key="1">
    <citation type="submission" date="2021-01" db="EMBL/GenBank/DDBJ databases">
        <title>Whole genome shotgun sequence of Virgisporangium aurantiacum NBRC 16421.</title>
        <authorList>
            <person name="Komaki H."/>
            <person name="Tamura T."/>
        </authorList>
    </citation>
    <scope>NUCLEOTIDE SEQUENCE</scope>
    <source>
        <strain evidence="2">NBRC 16421</strain>
    </source>
</reference>
<dbReference type="EMBL" id="BOPG01000029">
    <property type="protein sequence ID" value="GIJ57156.1"/>
    <property type="molecule type" value="Genomic_DNA"/>
</dbReference>
<proteinExistence type="predicted"/>
<gene>
    <name evidence="2" type="ORF">Vau01_046720</name>
</gene>
<organism evidence="2 3">
    <name type="scientific">Virgisporangium aurantiacum</name>
    <dbReference type="NCBI Taxonomy" id="175570"/>
    <lineage>
        <taxon>Bacteria</taxon>
        <taxon>Bacillati</taxon>
        <taxon>Actinomycetota</taxon>
        <taxon>Actinomycetes</taxon>
        <taxon>Micromonosporales</taxon>
        <taxon>Micromonosporaceae</taxon>
        <taxon>Virgisporangium</taxon>
    </lineage>
</organism>